<dbReference type="EMBL" id="CP013235">
    <property type="protein sequence ID" value="AMP08681.1"/>
    <property type="molecule type" value="Genomic_DNA"/>
</dbReference>
<gene>
    <name evidence="5" type="ORF">CAter282_0880</name>
</gene>
<evidence type="ECO:0000256" key="1">
    <source>
        <dbReference type="ARBA" id="ARBA00006432"/>
    </source>
</evidence>
<reference evidence="5 6" key="1">
    <citation type="submission" date="2015-11" db="EMBL/GenBank/DDBJ databases">
        <title>Exploring the genomic traits of fungus-feeding bacterial genus Collimonas.</title>
        <authorList>
            <person name="Song C."/>
            <person name="Schmidt R."/>
            <person name="de Jager V."/>
            <person name="Krzyzanowska D."/>
            <person name="Jongedijk E."/>
            <person name="Cankar K."/>
            <person name="Beekwilder J."/>
            <person name="van Veen A."/>
            <person name="de Boer W."/>
            <person name="van Veen J.A."/>
            <person name="Garbeva P."/>
        </authorList>
    </citation>
    <scope>NUCLEOTIDE SEQUENCE [LARGE SCALE GENOMIC DNA]</scope>
    <source>
        <strain evidence="5 6">Ter282</strain>
    </source>
</reference>
<dbReference type="PROSITE" id="PS00455">
    <property type="entry name" value="AMP_BINDING"/>
    <property type="match status" value="1"/>
</dbReference>
<dbReference type="CDD" id="cd05941">
    <property type="entry name" value="MCS"/>
    <property type="match status" value="1"/>
</dbReference>
<name>A0A127QF64_9BURK</name>
<dbReference type="InterPro" id="IPR025110">
    <property type="entry name" value="AMP-bd_C"/>
</dbReference>
<dbReference type="InterPro" id="IPR020845">
    <property type="entry name" value="AMP-binding_CS"/>
</dbReference>
<feature type="domain" description="AMP-binding enzyme C-terminal" evidence="4">
    <location>
        <begin position="425"/>
        <end position="500"/>
    </location>
</feature>
<dbReference type="Pfam" id="PF00501">
    <property type="entry name" value="AMP-binding"/>
    <property type="match status" value="1"/>
</dbReference>
<keyword evidence="2" id="KW-0436">Ligase</keyword>
<feature type="domain" description="AMP-dependent synthetase/ligase" evidence="3">
    <location>
        <begin position="10"/>
        <end position="374"/>
    </location>
</feature>
<dbReference type="Pfam" id="PF13193">
    <property type="entry name" value="AMP-binding_C"/>
    <property type="match status" value="1"/>
</dbReference>
<sequence length="525" mass="57154">MNANLYALFASRFPADQSACCIETHDGQYYTWGDVERASARIANLLSSLNLPSGARIAVQVEKSPEALILYLATLRAGFVYLPLNTAYRSAEIEYFIGDAEPAVFVCSPKNFGWVAQIAFKAGTQHLFTLDEIGSAGYGRNSGSLLARAMHYSDQFETVEKQADDLAVILYTSGTTGRSKGAMLSHGNIGSNAKVLQQYWHWQADDVLLHALPLFHIHGLLVAANGALLNGSKMIFLPKFDAAEVCRHLPRSSVFMGVPTYYVRLLADSAFGRDTCRNVRLFISGSAPLLADTFTEFSARTGHTILERYGMSETAMLTSNPYDGERRGCTVGMPLPGVSLRLMRSDEAGHSSLCGPDEIGDIQVKGPNVFQGYWRMPEKTAEEFTADGYFKTGDVGKFDRDGYLAIVGRSKDLIISGGYNVYPKEIETVLDDIDGVLESAVIGVPHADFGEAVTAVIVKRPNAKLTTGGVIELLKSTIANFKVPKQVFFAEELPRNTMGKVQKNVLRELYAMPAAPAEAPGVTPS</sequence>
<dbReference type="AlphaFoldDB" id="A0A127QF64"/>
<dbReference type="SUPFAM" id="SSF56801">
    <property type="entry name" value="Acetyl-CoA synthetase-like"/>
    <property type="match status" value="1"/>
</dbReference>
<dbReference type="Gene3D" id="3.30.300.30">
    <property type="match status" value="1"/>
</dbReference>
<dbReference type="GO" id="GO:0031956">
    <property type="term" value="F:medium-chain fatty acid-CoA ligase activity"/>
    <property type="evidence" value="ECO:0007669"/>
    <property type="project" value="TreeGrafter"/>
</dbReference>
<dbReference type="InterPro" id="IPR000873">
    <property type="entry name" value="AMP-dep_synth/lig_dom"/>
</dbReference>
<dbReference type="FunFam" id="3.30.300.30:FF:000008">
    <property type="entry name" value="2,3-dihydroxybenzoate-AMP ligase"/>
    <property type="match status" value="1"/>
</dbReference>
<proteinExistence type="inferred from homology"/>
<evidence type="ECO:0000313" key="5">
    <source>
        <dbReference type="EMBL" id="AMP08681.1"/>
    </source>
</evidence>
<evidence type="ECO:0000259" key="4">
    <source>
        <dbReference type="Pfam" id="PF13193"/>
    </source>
</evidence>
<accession>A0A127QF64</accession>
<evidence type="ECO:0000313" key="6">
    <source>
        <dbReference type="Proteomes" id="UP000071778"/>
    </source>
</evidence>
<dbReference type="GO" id="GO:0006631">
    <property type="term" value="P:fatty acid metabolic process"/>
    <property type="evidence" value="ECO:0007669"/>
    <property type="project" value="TreeGrafter"/>
</dbReference>
<evidence type="ECO:0000256" key="2">
    <source>
        <dbReference type="ARBA" id="ARBA00022598"/>
    </source>
</evidence>
<organism evidence="5 6">
    <name type="scientific">Collimonas arenae</name>
    <dbReference type="NCBI Taxonomy" id="279058"/>
    <lineage>
        <taxon>Bacteria</taxon>
        <taxon>Pseudomonadati</taxon>
        <taxon>Pseudomonadota</taxon>
        <taxon>Betaproteobacteria</taxon>
        <taxon>Burkholderiales</taxon>
        <taxon>Oxalobacteraceae</taxon>
        <taxon>Collimonas</taxon>
    </lineage>
</organism>
<comment type="similarity">
    <text evidence="1">Belongs to the ATP-dependent AMP-binding enzyme family.</text>
</comment>
<dbReference type="PATRIC" id="fig|279058.18.peg.873"/>
<dbReference type="RefSeq" id="WP_061536996.1">
    <property type="nucleotide sequence ID" value="NZ_CP013235.1"/>
</dbReference>
<dbReference type="InterPro" id="IPR042099">
    <property type="entry name" value="ANL_N_sf"/>
</dbReference>
<dbReference type="InterPro" id="IPR045851">
    <property type="entry name" value="AMP-bd_C_sf"/>
</dbReference>
<evidence type="ECO:0000259" key="3">
    <source>
        <dbReference type="Pfam" id="PF00501"/>
    </source>
</evidence>
<dbReference type="PANTHER" id="PTHR43201">
    <property type="entry name" value="ACYL-COA SYNTHETASE"/>
    <property type="match status" value="1"/>
</dbReference>
<dbReference type="Proteomes" id="UP000071778">
    <property type="component" value="Chromosome"/>
</dbReference>
<dbReference type="PANTHER" id="PTHR43201:SF8">
    <property type="entry name" value="ACYL-COA SYNTHETASE FAMILY MEMBER 3"/>
    <property type="match status" value="1"/>
</dbReference>
<protein>
    <submittedName>
        <fullName evidence="5">AMP-binding enzyme family protein</fullName>
    </submittedName>
</protein>
<keyword evidence="6" id="KW-1185">Reference proteome</keyword>
<dbReference type="Gene3D" id="3.40.50.12780">
    <property type="entry name" value="N-terminal domain of ligase-like"/>
    <property type="match status" value="1"/>
</dbReference>
<dbReference type="NCBIfam" id="NF005702">
    <property type="entry name" value="PRK07514.1"/>
    <property type="match status" value="1"/>
</dbReference>